<feature type="domain" description="Formyl transferase N-terminal" evidence="6">
    <location>
        <begin position="20"/>
        <end position="180"/>
    </location>
</feature>
<evidence type="ECO:0000256" key="1">
    <source>
        <dbReference type="ARBA" id="ARBA00010699"/>
    </source>
</evidence>
<organism evidence="8 9">
    <name type="scientific">Zygotorulaspora mrakii</name>
    <name type="common">Zygosaccharomyces mrakii</name>
    <dbReference type="NCBI Taxonomy" id="42260"/>
    <lineage>
        <taxon>Eukaryota</taxon>
        <taxon>Fungi</taxon>
        <taxon>Dikarya</taxon>
        <taxon>Ascomycota</taxon>
        <taxon>Saccharomycotina</taxon>
        <taxon>Saccharomycetes</taxon>
        <taxon>Saccharomycetales</taxon>
        <taxon>Saccharomycetaceae</taxon>
        <taxon>Zygotorulaspora</taxon>
    </lineage>
</organism>
<dbReference type="SUPFAM" id="SSF53328">
    <property type="entry name" value="Formyltransferase"/>
    <property type="match status" value="1"/>
</dbReference>
<sequence length="372" mass="42115">MKIGVLRLKGRRWFSHRPLNILFFGSDEFSMHSFRALDSLRKTSTMIGKLQLVSRPAKWCGRQKSQLKYPPIVTANQKLGSPLPLSCETSQDWANLRDIVENDNYNMIVAVSFGKLISQELLRHVKYSLNVHPSLLPRYKGASPIQYALLNRDEFTGVTVQTLDPLKFDHGTIVAQTEPLKIKDLLSKGTINQFDKETPLKTAILMDQLGLEGASLLVKVILDRSYENPLKIISSYDPSYASKISSRDKQVDWSNESAESIVNKLQTVGPLYTHKEVQTKNNEVTLKRIIFHSFSAVPEGLLIPQVLEAPGDFVYSKEDQCLYVRCGKNSCITIHDLQFEGFKVENANQFITSLRKRCGAAMCQNQKFTTQN</sequence>
<dbReference type="InterPro" id="IPR041711">
    <property type="entry name" value="Met-tRNA-FMT_N"/>
</dbReference>
<dbReference type="GeneID" id="59237067"/>
<evidence type="ECO:0000259" key="7">
    <source>
        <dbReference type="Pfam" id="PF02911"/>
    </source>
</evidence>
<evidence type="ECO:0000256" key="3">
    <source>
        <dbReference type="ARBA" id="ARBA00014185"/>
    </source>
</evidence>
<keyword evidence="4" id="KW-0808">Transferase</keyword>
<proteinExistence type="inferred from homology"/>
<evidence type="ECO:0000256" key="5">
    <source>
        <dbReference type="ARBA" id="ARBA00022917"/>
    </source>
</evidence>
<dbReference type="InterPro" id="IPR005794">
    <property type="entry name" value="Fmt"/>
</dbReference>
<dbReference type="Pfam" id="PF02911">
    <property type="entry name" value="Formyl_trans_C"/>
    <property type="match status" value="1"/>
</dbReference>
<dbReference type="EC" id="2.1.2.9" evidence="2"/>
<dbReference type="InterPro" id="IPR036477">
    <property type="entry name" value="Formyl_transf_N_sf"/>
</dbReference>
<dbReference type="PANTHER" id="PTHR11138:SF5">
    <property type="entry name" value="METHIONYL-TRNA FORMYLTRANSFERASE, MITOCHONDRIAL"/>
    <property type="match status" value="1"/>
</dbReference>
<dbReference type="InterPro" id="IPR002376">
    <property type="entry name" value="Formyl_transf_N"/>
</dbReference>
<dbReference type="OrthoDB" id="10268103at2759"/>
<evidence type="ECO:0000259" key="6">
    <source>
        <dbReference type="Pfam" id="PF00551"/>
    </source>
</evidence>
<dbReference type="Proteomes" id="UP000509704">
    <property type="component" value="Chromosome 5"/>
</dbReference>
<dbReference type="Pfam" id="PF00551">
    <property type="entry name" value="Formyl_trans_N"/>
    <property type="match status" value="1"/>
</dbReference>
<dbReference type="KEGG" id="zmk:HG535_0E04090"/>
<gene>
    <name evidence="8" type="ORF">HG535_0E04090</name>
</gene>
<dbReference type="PANTHER" id="PTHR11138">
    <property type="entry name" value="METHIONYL-TRNA FORMYLTRANSFERASE"/>
    <property type="match status" value="1"/>
</dbReference>
<dbReference type="GO" id="GO:0004479">
    <property type="term" value="F:methionyl-tRNA formyltransferase activity"/>
    <property type="evidence" value="ECO:0007669"/>
    <property type="project" value="UniProtKB-EC"/>
</dbReference>
<keyword evidence="5" id="KW-0648">Protein biosynthesis</keyword>
<dbReference type="RefSeq" id="XP_037145052.1">
    <property type="nucleotide sequence ID" value="XM_037289157.1"/>
</dbReference>
<dbReference type="CDD" id="cd08646">
    <property type="entry name" value="FMT_core_Met-tRNA-FMT_N"/>
    <property type="match status" value="1"/>
</dbReference>
<protein>
    <recommendedName>
        <fullName evidence="3">Methionyl-tRNA formyltransferase, mitochondrial</fullName>
        <ecNumber evidence="2">2.1.2.9</ecNumber>
    </recommendedName>
</protein>
<comment type="similarity">
    <text evidence="1">Belongs to the Fmt family.</text>
</comment>
<dbReference type="NCBIfam" id="TIGR00460">
    <property type="entry name" value="fmt"/>
    <property type="match status" value="1"/>
</dbReference>
<dbReference type="GO" id="GO:0005739">
    <property type="term" value="C:mitochondrion"/>
    <property type="evidence" value="ECO:0007669"/>
    <property type="project" value="TreeGrafter"/>
</dbReference>
<dbReference type="InterPro" id="IPR005793">
    <property type="entry name" value="Formyl_trans_C"/>
</dbReference>
<dbReference type="EMBL" id="CP058608">
    <property type="protein sequence ID" value="QLG73325.1"/>
    <property type="molecule type" value="Genomic_DNA"/>
</dbReference>
<keyword evidence="9" id="KW-1185">Reference proteome</keyword>
<evidence type="ECO:0000256" key="4">
    <source>
        <dbReference type="ARBA" id="ARBA00022679"/>
    </source>
</evidence>
<name>A0A7H9B3T6_ZYGMR</name>
<evidence type="ECO:0000313" key="9">
    <source>
        <dbReference type="Proteomes" id="UP000509704"/>
    </source>
</evidence>
<evidence type="ECO:0000313" key="8">
    <source>
        <dbReference type="EMBL" id="QLG73325.1"/>
    </source>
</evidence>
<feature type="domain" description="Formyl transferase C-terminal" evidence="7">
    <location>
        <begin position="243"/>
        <end position="353"/>
    </location>
</feature>
<evidence type="ECO:0000256" key="2">
    <source>
        <dbReference type="ARBA" id="ARBA00012261"/>
    </source>
</evidence>
<dbReference type="Gene3D" id="3.40.50.12230">
    <property type="match status" value="1"/>
</dbReference>
<accession>A0A7H9B3T6</accession>
<reference evidence="8 9" key="1">
    <citation type="submission" date="2020-07" db="EMBL/GenBank/DDBJ databases">
        <title>The yeast mating-type switching endonuclease HO is a domesticated member of an unorthodox homing genetic element family.</title>
        <authorList>
            <person name="Coughlan A.Y."/>
            <person name="Lombardi L."/>
            <person name="Braun-Galleani S."/>
            <person name="Martos A.R."/>
            <person name="Galeote V."/>
            <person name="Bigey F."/>
            <person name="Dequin S."/>
            <person name="Byrne K.P."/>
            <person name="Wolfe K.H."/>
        </authorList>
    </citation>
    <scope>NUCLEOTIDE SEQUENCE [LARGE SCALE GENOMIC DNA]</scope>
    <source>
        <strain evidence="8 9">NRRL Y-6702</strain>
    </source>
</reference>
<dbReference type="AlphaFoldDB" id="A0A7H9B3T6"/>